<evidence type="ECO:0000313" key="3">
    <source>
        <dbReference type="Proteomes" id="UP001213681"/>
    </source>
</evidence>
<reference evidence="2" key="2">
    <citation type="journal article" date="2023" name="IMA Fungus">
        <title>Comparative genomic study of the Penicillium genus elucidates a diverse pangenome and 15 lateral gene transfer events.</title>
        <authorList>
            <person name="Petersen C."/>
            <person name="Sorensen T."/>
            <person name="Nielsen M.R."/>
            <person name="Sondergaard T.E."/>
            <person name="Sorensen J.L."/>
            <person name="Fitzpatrick D.A."/>
            <person name="Frisvad J.C."/>
            <person name="Nielsen K.L."/>
        </authorList>
    </citation>
    <scope>NUCLEOTIDE SEQUENCE</scope>
    <source>
        <strain evidence="2">IBT 16125</strain>
    </source>
</reference>
<keyword evidence="3" id="KW-1185">Reference proteome</keyword>
<comment type="caution">
    <text evidence="2">The sequence shown here is derived from an EMBL/GenBank/DDBJ whole genome shotgun (WGS) entry which is preliminary data.</text>
</comment>
<proteinExistence type="predicted"/>
<protein>
    <submittedName>
        <fullName evidence="2">Uncharacterized protein</fullName>
    </submittedName>
</protein>
<name>A0AAD6C7H8_9EURO</name>
<sequence>MQNQAEHGRRLDALSQLAPREAPEPAYPSMSVEDRKDDPNRRIDDLQAPTAVDREEASIERELQRLRRSIKDL</sequence>
<reference evidence="2" key="1">
    <citation type="submission" date="2022-12" db="EMBL/GenBank/DDBJ databases">
        <authorList>
            <person name="Petersen C."/>
        </authorList>
    </citation>
    <scope>NUCLEOTIDE SEQUENCE</scope>
    <source>
        <strain evidence="2">IBT 16125</strain>
    </source>
</reference>
<dbReference type="Proteomes" id="UP001213681">
    <property type="component" value="Unassembled WGS sequence"/>
</dbReference>
<organism evidence="2 3">
    <name type="scientific">Penicillium daleae</name>
    <dbReference type="NCBI Taxonomy" id="63821"/>
    <lineage>
        <taxon>Eukaryota</taxon>
        <taxon>Fungi</taxon>
        <taxon>Dikarya</taxon>
        <taxon>Ascomycota</taxon>
        <taxon>Pezizomycotina</taxon>
        <taxon>Eurotiomycetes</taxon>
        <taxon>Eurotiomycetidae</taxon>
        <taxon>Eurotiales</taxon>
        <taxon>Aspergillaceae</taxon>
        <taxon>Penicillium</taxon>
    </lineage>
</organism>
<gene>
    <name evidence="2" type="ORF">N7458_005021</name>
</gene>
<dbReference type="EMBL" id="JAPVEA010000005">
    <property type="protein sequence ID" value="KAJ5454065.1"/>
    <property type="molecule type" value="Genomic_DNA"/>
</dbReference>
<feature type="compositionally biased region" description="Basic and acidic residues" evidence="1">
    <location>
        <begin position="32"/>
        <end position="45"/>
    </location>
</feature>
<feature type="region of interest" description="Disordered" evidence="1">
    <location>
        <begin position="1"/>
        <end position="57"/>
    </location>
</feature>
<dbReference type="AlphaFoldDB" id="A0AAD6C7H8"/>
<dbReference type="RefSeq" id="XP_056767021.1">
    <property type="nucleotide sequence ID" value="XM_056908403.1"/>
</dbReference>
<evidence type="ECO:0000313" key="2">
    <source>
        <dbReference type="EMBL" id="KAJ5454065.1"/>
    </source>
</evidence>
<dbReference type="GeneID" id="81598646"/>
<accession>A0AAD6C7H8</accession>
<feature type="compositionally biased region" description="Basic and acidic residues" evidence="1">
    <location>
        <begin position="1"/>
        <end position="12"/>
    </location>
</feature>
<evidence type="ECO:0000256" key="1">
    <source>
        <dbReference type="SAM" id="MobiDB-lite"/>
    </source>
</evidence>